<dbReference type="PROSITE" id="PS51257">
    <property type="entry name" value="PROKAR_LIPOPROTEIN"/>
    <property type="match status" value="1"/>
</dbReference>
<feature type="coiled-coil region" evidence="3">
    <location>
        <begin position="145"/>
        <end position="172"/>
    </location>
</feature>
<dbReference type="InterPro" id="IPR058624">
    <property type="entry name" value="MdtA-like_HH"/>
</dbReference>
<dbReference type="HOGENOM" id="CLU_018816_2_0_7"/>
<dbReference type="EMBL" id="CP003220">
    <property type="protein sequence ID" value="EGB14363.1"/>
    <property type="molecule type" value="Genomic_DNA"/>
</dbReference>
<dbReference type="STRING" id="641491.DND132_1150"/>
<dbReference type="AlphaFoldDB" id="F0JBX0"/>
<dbReference type="Pfam" id="PF25944">
    <property type="entry name" value="Beta-barrel_RND"/>
    <property type="match status" value="1"/>
</dbReference>
<sequence length="421" mass="45509">MVSSVLRSVTVSCVVLLFSLVLAGCSGDKKKDQAVEQEPVPMKVVKALTRDVPIWGEWVGQISAHETVEVRARVAGFLIRKNFEEGRSVKQGDLLFVIDPKPFEEDLKQAQSGLEYNQALYAKAAKDLQRFKKLFDEGVVSRDEYESYETQAATYKAQLADNKAKVENARIQLGYTKIYSPIDGIIGRVQVDVGNLVGQGENTLLATISTIDPVYVSFNVSETDYIRAMRDTKARESGERPIHLILADGSEYEEPGSYDMVNPTIDPQTGTLGIRVLFPNPGDLLKPGQYAKVRVCVANNKNAVVIPVRAIMDVQGMKSVYLVDPDGTIRNQPVKLGTESMNLAVVAEGVQAGDMLLSEGINRVKPGMKIKPVVVPMDPDAQQPAAQGCEAGASSAQDSEESVPAPVPAAGGQDGAKTAAE</sequence>
<feature type="domain" description="Multidrug resistance protein MdtA-like beta-barrel" evidence="8">
    <location>
        <begin position="213"/>
        <end position="298"/>
    </location>
</feature>
<name>F0JBX0_9BACT</name>
<comment type="similarity">
    <text evidence="2">Belongs to the membrane fusion protein (MFP) (TC 8.A.1) family.</text>
</comment>
<dbReference type="Gene3D" id="1.10.287.470">
    <property type="entry name" value="Helix hairpin bin"/>
    <property type="match status" value="1"/>
</dbReference>
<evidence type="ECO:0000259" key="7">
    <source>
        <dbReference type="Pfam" id="PF25917"/>
    </source>
</evidence>
<dbReference type="InterPro" id="IPR058625">
    <property type="entry name" value="MdtA-like_BSH"/>
</dbReference>
<evidence type="ECO:0000259" key="8">
    <source>
        <dbReference type="Pfam" id="PF25944"/>
    </source>
</evidence>
<dbReference type="Pfam" id="PF25967">
    <property type="entry name" value="RND-MFP_C"/>
    <property type="match status" value="1"/>
</dbReference>
<evidence type="ECO:0000313" key="10">
    <source>
        <dbReference type="EMBL" id="EGB14363.1"/>
    </source>
</evidence>
<dbReference type="SUPFAM" id="SSF111369">
    <property type="entry name" value="HlyD-like secretion proteins"/>
    <property type="match status" value="1"/>
</dbReference>
<feature type="chain" id="PRO_5003254874" evidence="5">
    <location>
        <begin position="24"/>
        <end position="421"/>
    </location>
</feature>
<feature type="domain" description="Multidrug resistance protein MdtA-like C-terminal permuted SH3" evidence="9">
    <location>
        <begin position="302"/>
        <end position="363"/>
    </location>
</feature>
<evidence type="ECO:0000256" key="1">
    <source>
        <dbReference type="ARBA" id="ARBA00004196"/>
    </source>
</evidence>
<keyword evidence="11" id="KW-1185">Reference proteome</keyword>
<dbReference type="Pfam" id="PF25917">
    <property type="entry name" value="BSH_RND"/>
    <property type="match status" value="1"/>
</dbReference>
<evidence type="ECO:0000256" key="2">
    <source>
        <dbReference type="ARBA" id="ARBA00009477"/>
    </source>
</evidence>
<dbReference type="InterPro" id="IPR058627">
    <property type="entry name" value="MdtA-like_C"/>
</dbReference>
<keyword evidence="3" id="KW-0175">Coiled coil</keyword>
<reference evidence="10 11" key="1">
    <citation type="journal article" date="2011" name="J. Bacteriol.">
        <title>Genome sequence of the mercury-methylating strain Desulfovibrio desulfuricans ND132.</title>
        <authorList>
            <person name="Brown S.D."/>
            <person name="Gilmour C.C."/>
            <person name="Kucken A.M."/>
            <person name="Wall J.D."/>
            <person name="Elias D.A."/>
            <person name="Brandt C.C."/>
            <person name="Podar M."/>
            <person name="Chertkov O."/>
            <person name="Held B."/>
            <person name="Bruce D.C."/>
            <person name="Detter J.C."/>
            <person name="Tapia R."/>
            <person name="Han C.S."/>
            <person name="Goodwin L.A."/>
            <person name="Cheng J.F."/>
            <person name="Pitluck S."/>
            <person name="Woyke T."/>
            <person name="Mikhailova N."/>
            <person name="Ivanova N.N."/>
            <person name="Han J."/>
            <person name="Lucas S."/>
            <person name="Lapidus A.L."/>
            <person name="Land M.L."/>
            <person name="Hauser L.J."/>
            <person name="Palumbo A.V."/>
        </authorList>
    </citation>
    <scope>NUCLEOTIDE SEQUENCE [LARGE SCALE GENOMIC DNA]</scope>
    <source>
        <strain evidence="10 11">ND132</strain>
    </source>
</reference>
<evidence type="ECO:0000256" key="4">
    <source>
        <dbReference type="SAM" id="MobiDB-lite"/>
    </source>
</evidence>
<dbReference type="GO" id="GO:0030313">
    <property type="term" value="C:cell envelope"/>
    <property type="evidence" value="ECO:0007669"/>
    <property type="project" value="UniProtKB-SubCell"/>
</dbReference>
<dbReference type="PANTHER" id="PTHR30158:SF24">
    <property type="entry name" value="HLYD FAMILY SECRETION PROTEIN"/>
    <property type="match status" value="1"/>
</dbReference>
<dbReference type="GO" id="GO:0022857">
    <property type="term" value="F:transmembrane transporter activity"/>
    <property type="evidence" value="ECO:0007669"/>
    <property type="project" value="InterPro"/>
</dbReference>
<dbReference type="Pfam" id="PF25876">
    <property type="entry name" value="HH_MFP_RND"/>
    <property type="match status" value="1"/>
</dbReference>
<comment type="subcellular location">
    <subcellularLocation>
        <location evidence="1">Cell envelope</location>
    </subcellularLocation>
</comment>
<evidence type="ECO:0000259" key="9">
    <source>
        <dbReference type="Pfam" id="PF25967"/>
    </source>
</evidence>
<feature type="signal peptide" evidence="5">
    <location>
        <begin position="1"/>
        <end position="23"/>
    </location>
</feature>
<dbReference type="GO" id="GO:0005886">
    <property type="term" value="C:plasma membrane"/>
    <property type="evidence" value="ECO:0007669"/>
    <property type="project" value="TreeGrafter"/>
</dbReference>
<protein>
    <submittedName>
        <fullName evidence="10">Efflux transporter, RND family, MFP subunit</fullName>
    </submittedName>
</protein>
<organism evidence="10 11">
    <name type="scientific">Pseudodesulfovibrio mercurii</name>
    <dbReference type="NCBI Taxonomy" id="641491"/>
    <lineage>
        <taxon>Bacteria</taxon>
        <taxon>Pseudomonadati</taxon>
        <taxon>Thermodesulfobacteriota</taxon>
        <taxon>Desulfovibrionia</taxon>
        <taxon>Desulfovibrionales</taxon>
        <taxon>Desulfovibrionaceae</taxon>
    </lineage>
</organism>
<proteinExistence type="inferred from homology"/>
<dbReference type="Gene3D" id="2.40.30.170">
    <property type="match status" value="1"/>
</dbReference>
<dbReference type="NCBIfam" id="TIGR01730">
    <property type="entry name" value="RND_mfp"/>
    <property type="match status" value="1"/>
</dbReference>
<dbReference type="GO" id="GO:0046677">
    <property type="term" value="P:response to antibiotic"/>
    <property type="evidence" value="ECO:0007669"/>
    <property type="project" value="TreeGrafter"/>
</dbReference>
<feature type="region of interest" description="Disordered" evidence="4">
    <location>
        <begin position="378"/>
        <end position="421"/>
    </location>
</feature>
<feature type="domain" description="Multidrug resistance protein MdtA-like alpha-helical hairpin" evidence="6">
    <location>
        <begin position="107"/>
        <end position="176"/>
    </location>
</feature>
<dbReference type="KEGG" id="ddn:DND132_1150"/>
<dbReference type="Gene3D" id="2.40.50.100">
    <property type="match status" value="1"/>
</dbReference>
<dbReference type="eggNOG" id="COG0845">
    <property type="taxonomic scope" value="Bacteria"/>
</dbReference>
<evidence type="ECO:0000313" key="11">
    <source>
        <dbReference type="Proteomes" id="UP000007845"/>
    </source>
</evidence>
<keyword evidence="5" id="KW-0732">Signal</keyword>
<dbReference type="SMR" id="F0JBX0"/>
<dbReference type="InterPro" id="IPR058626">
    <property type="entry name" value="MdtA-like_b-barrel"/>
</dbReference>
<gene>
    <name evidence="10" type="ORF">DND132_1150</name>
</gene>
<dbReference type="Proteomes" id="UP000007845">
    <property type="component" value="Chromosome"/>
</dbReference>
<dbReference type="PANTHER" id="PTHR30158">
    <property type="entry name" value="ACRA/E-RELATED COMPONENT OF DRUG EFFLUX TRANSPORTER"/>
    <property type="match status" value="1"/>
</dbReference>
<evidence type="ECO:0000256" key="3">
    <source>
        <dbReference type="SAM" id="Coils"/>
    </source>
</evidence>
<dbReference type="Gene3D" id="2.40.420.20">
    <property type="match status" value="1"/>
</dbReference>
<feature type="domain" description="Multidrug resistance protein MdtA-like barrel-sandwich hybrid" evidence="7">
    <location>
        <begin position="66"/>
        <end position="208"/>
    </location>
</feature>
<evidence type="ECO:0000259" key="6">
    <source>
        <dbReference type="Pfam" id="PF25876"/>
    </source>
</evidence>
<dbReference type="InterPro" id="IPR006143">
    <property type="entry name" value="RND_pump_MFP"/>
</dbReference>
<accession>F0JBX0</accession>
<evidence type="ECO:0000256" key="5">
    <source>
        <dbReference type="SAM" id="SignalP"/>
    </source>
</evidence>